<keyword evidence="1" id="KW-0472">Membrane</keyword>
<feature type="transmembrane region" description="Helical" evidence="1">
    <location>
        <begin position="77"/>
        <end position="97"/>
    </location>
</feature>
<evidence type="ECO:0000256" key="1">
    <source>
        <dbReference type="SAM" id="Phobius"/>
    </source>
</evidence>
<keyword evidence="1" id="KW-0812">Transmembrane</keyword>
<evidence type="ECO:0000313" key="3">
    <source>
        <dbReference type="Proteomes" id="UP001383192"/>
    </source>
</evidence>
<gene>
    <name evidence="2" type="ORF">VNI00_018375</name>
</gene>
<name>A0AAW0AXN7_9AGAR</name>
<dbReference type="EMBL" id="JAYKXP010000229">
    <property type="protein sequence ID" value="KAK7018095.1"/>
    <property type="molecule type" value="Genomic_DNA"/>
</dbReference>
<protein>
    <submittedName>
        <fullName evidence="2">Uncharacterized protein</fullName>
    </submittedName>
</protein>
<comment type="caution">
    <text evidence="2">The sequence shown here is derived from an EMBL/GenBank/DDBJ whole genome shotgun (WGS) entry which is preliminary data.</text>
</comment>
<reference evidence="2 3" key="1">
    <citation type="submission" date="2024-01" db="EMBL/GenBank/DDBJ databases">
        <title>A draft genome for a cacao thread blight-causing isolate of Paramarasmius palmivorus.</title>
        <authorList>
            <person name="Baruah I.K."/>
            <person name="Bukari Y."/>
            <person name="Amoako-Attah I."/>
            <person name="Meinhardt L.W."/>
            <person name="Bailey B.A."/>
            <person name="Cohen S.P."/>
        </authorList>
    </citation>
    <scope>NUCLEOTIDE SEQUENCE [LARGE SCALE GENOMIC DNA]</scope>
    <source>
        <strain evidence="2 3">GH-12</strain>
    </source>
</reference>
<feature type="transmembrane region" description="Helical" evidence="1">
    <location>
        <begin position="35"/>
        <end position="56"/>
    </location>
</feature>
<keyword evidence="3" id="KW-1185">Reference proteome</keyword>
<sequence length="129" mass="14987">MTISSQLDRPEEVVAPYLQTQIAVTLSMKTTTVTFLVYGIYIIVFYMSISVFREYPSRIRTIKNDDSGHKYVRTGKSTIVMFVLATILNSTFAWHYYGEAELFYETAKSGGYTPMTDYQYLMCFIVYRQ</sequence>
<proteinExistence type="predicted"/>
<dbReference type="AlphaFoldDB" id="A0AAW0AXN7"/>
<dbReference type="Proteomes" id="UP001383192">
    <property type="component" value="Unassembled WGS sequence"/>
</dbReference>
<keyword evidence="1" id="KW-1133">Transmembrane helix</keyword>
<evidence type="ECO:0000313" key="2">
    <source>
        <dbReference type="EMBL" id="KAK7018095.1"/>
    </source>
</evidence>
<accession>A0AAW0AXN7</accession>
<organism evidence="2 3">
    <name type="scientific">Paramarasmius palmivorus</name>
    <dbReference type="NCBI Taxonomy" id="297713"/>
    <lineage>
        <taxon>Eukaryota</taxon>
        <taxon>Fungi</taxon>
        <taxon>Dikarya</taxon>
        <taxon>Basidiomycota</taxon>
        <taxon>Agaricomycotina</taxon>
        <taxon>Agaricomycetes</taxon>
        <taxon>Agaricomycetidae</taxon>
        <taxon>Agaricales</taxon>
        <taxon>Marasmiineae</taxon>
        <taxon>Marasmiaceae</taxon>
        <taxon>Paramarasmius</taxon>
    </lineage>
</organism>